<accession>A0A1Q8RUQ7</accession>
<dbReference type="SUPFAM" id="SSF51905">
    <property type="entry name" value="FAD/NAD(P)-binding domain"/>
    <property type="match status" value="1"/>
</dbReference>
<dbReference type="PRINTS" id="PR00419">
    <property type="entry name" value="ADXRDTASE"/>
</dbReference>
<dbReference type="Gene3D" id="3.50.50.60">
    <property type="entry name" value="FAD/NAD(P)-binding domain"/>
    <property type="match status" value="1"/>
</dbReference>
<evidence type="ECO:0000259" key="1">
    <source>
        <dbReference type="Pfam" id="PF01593"/>
    </source>
</evidence>
<evidence type="ECO:0000313" key="2">
    <source>
        <dbReference type="EMBL" id="OLN88115.1"/>
    </source>
</evidence>
<name>A0A1Q8RUQ7_9PEZI</name>
<dbReference type="InterPro" id="IPR036188">
    <property type="entry name" value="FAD/NAD-bd_sf"/>
</dbReference>
<protein>
    <submittedName>
        <fullName evidence="2">Amine oxidase family member 1</fullName>
    </submittedName>
</protein>
<dbReference type="OrthoDB" id="5046242at2759"/>
<dbReference type="Pfam" id="PF01593">
    <property type="entry name" value="Amino_oxidase"/>
    <property type="match status" value="1"/>
</dbReference>
<dbReference type="InterPro" id="IPR002937">
    <property type="entry name" value="Amino_oxidase"/>
</dbReference>
<dbReference type="SUPFAM" id="SSF54373">
    <property type="entry name" value="FAD-linked reductases, C-terminal domain"/>
    <property type="match status" value="1"/>
</dbReference>
<dbReference type="STRING" id="708187.A0A1Q8RUQ7"/>
<evidence type="ECO:0000313" key="3">
    <source>
        <dbReference type="Proteomes" id="UP000186583"/>
    </source>
</evidence>
<gene>
    <name evidence="2" type="ORF">CCHL11_00083</name>
</gene>
<dbReference type="EMBL" id="MPGH01000088">
    <property type="protein sequence ID" value="OLN88115.1"/>
    <property type="molecule type" value="Genomic_DNA"/>
</dbReference>
<dbReference type="GO" id="GO:0003682">
    <property type="term" value="F:chromatin binding"/>
    <property type="evidence" value="ECO:0007669"/>
    <property type="project" value="TreeGrafter"/>
</dbReference>
<dbReference type="GO" id="GO:0050660">
    <property type="term" value="F:flavin adenine dinucleotide binding"/>
    <property type="evidence" value="ECO:0007669"/>
    <property type="project" value="TreeGrafter"/>
</dbReference>
<dbReference type="Gene3D" id="3.90.660.10">
    <property type="match status" value="1"/>
</dbReference>
<sequence length="510" mass="57100">MANTTNATQGTGRGPRIGIVGAGLAGLRCADILAHHGFDVTIIEARDRVGGRMTQQQLPNGRLVDLGPNWIHGTEDNPMLDLAKQTGTCIADWETAETLVDDSGRVCPAEEGDYYFDTMWEIILEAFDWSNEHGMTIPVEESLWDFFLRKVPEKIPESEDDYERKREMLLQVSEGWGTYIGTPVTQQSLRHFWLEECVDGDNLFCTSTYRKILEFIAKPAKEKATILYNTRVRKIEMKTANRDKPLLLMESGQRLEFDEVVFTAPLGWLKRNLDAFDPPLPARIQQGIHAIGYGCLEKVYISFPKAFWQTPDKEGRVTEGFCHWLSPSYDKTNPNKWTQECVELASASADGSPGHPTLLFYTFGDQSKHITEKVASFVKQEDKDAFLYDTFRPYFSRLPGYNPASDDCKPSASLSTGWLLDDLAGNGSYSNFQVGLEQADQDIQAMREGVPKAGLWLAGEHTAPFDELATATGAYWSGEAVARRIAEAYGKVVDEKVEAGDEASENEEEK</sequence>
<keyword evidence="3" id="KW-1185">Reference proteome</keyword>
<dbReference type="GO" id="GO:0016491">
    <property type="term" value="F:oxidoreductase activity"/>
    <property type="evidence" value="ECO:0007669"/>
    <property type="project" value="InterPro"/>
</dbReference>
<dbReference type="AlphaFoldDB" id="A0A1Q8RUQ7"/>
<dbReference type="InterPro" id="IPR050281">
    <property type="entry name" value="Flavin_monoamine_oxidase"/>
</dbReference>
<comment type="caution">
    <text evidence="2">The sequence shown here is derived from an EMBL/GenBank/DDBJ whole genome shotgun (WGS) entry which is preliminary data.</text>
</comment>
<reference evidence="2 3" key="1">
    <citation type="submission" date="2016-11" db="EMBL/GenBank/DDBJ databases">
        <title>Draft Genome Assembly of Colletotrichum chlorophyti a pathogen of herbaceous plants.</title>
        <authorList>
            <person name="Gan P."/>
            <person name="Narusaka M."/>
            <person name="Tsushima A."/>
            <person name="Narusaka Y."/>
            <person name="Takano Y."/>
            <person name="Shirasu K."/>
        </authorList>
    </citation>
    <scope>NUCLEOTIDE SEQUENCE [LARGE SCALE GENOMIC DNA]</scope>
    <source>
        <strain evidence="2 3">NTL11</strain>
    </source>
</reference>
<dbReference type="PANTHER" id="PTHR10742:SF414">
    <property type="entry name" value="CONTAINING AMINE OXIDASE, PUTATIVE (AFU_ORTHOLOGUE AFUA_3G12150)-RELATED"/>
    <property type="match status" value="1"/>
</dbReference>
<dbReference type="Proteomes" id="UP000186583">
    <property type="component" value="Unassembled WGS sequence"/>
</dbReference>
<feature type="domain" description="Amine oxidase" evidence="1">
    <location>
        <begin position="24"/>
        <end position="485"/>
    </location>
</feature>
<dbReference type="PANTHER" id="PTHR10742">
    <property type="entry name" value="FLAVIN MONOAMINE OXIDASE"/>
    <property type="match status" value="1"/>
</dbReference>
<proteinExistence type="predicted"/>
<organism evidence="2 3">
    <name type="scientific">Colletotrichum chlorophyti</name>
    <dbReference type="NCBI Taxonomy" id="708187"/>
    <lineage>
        <taxon>Eukaryota</taxon>
        <taxon>Fungi</taxon>
        <taxon>Dikarya</taxon>
        <taxon>Ascomycota</taxon>
        <taxon>Pezizomycotina</taxon>
        <taxon>Sordariomycetes</taxon>
        <taxon>Hypocreomycetidae</taxon>
        <taxon>Glomerellales</taxon>
        <taxon>Glomerellaceae</taxon>
        <taxon>Colletotrichum</taxon>
    </lineage>
</organism>
<dbReference type="GO" id="GO:0006338">
    <property type="term" value="P:chromatin remodeling"/>
    <property type="evidence" value="ECO:0007669"/>
    <property type="project" value="TreeGrafter"/>
</dbReference>